<reference evidence="3" key="3">
    <citation type="submission" date="2019-12" db="UniProtKB">
        <authorList>
            <consortium name="WormBaseParasite"/>
        </authorList>
    </citation>
    <scope>IDENTIFICATION</scope>
</reference>
<dbReference type="RefSeq" id="XP_042929202.1">
    <property type="nucleotide sequence ID" value="XM_043073268.1"/>
</dbReference>
<reference evidence="2" key="1">
    <citation type="journal article" date="2007" name="Science">
        <title>Draft genome of the filarial nematode parasite Brugia malayi.</title>
        <authorList>
            <person name="Ghedin E."/>
            <person name="Wang S."/>
            <person name="Spiro D."/>
            <person name="Caler E."/>
            <person name="Zhao Q."/>
            <person name="Crabtree J."/>
            <person name="Allen J.E."/>
            <person name="Delcher A.L."/>
            <person name="Guiliano D.B."/>
            <person name="Miranda-Saavedra D."/>
            <person name="Angiuoli S.V."/>
            <person name="Creasy T."/>
            <person name="Amedeo P."/>
            <person name="Haas B."/>
            <person name="El-Sayed N.M."/>
            <person name="Wortman J.R."/>
            <person name="Feldblyum T."/>
            <person name="Tallon L."/>
            <person name="Schatz M."/>
            <person name="Shumway M."/>
            <person name="Koo H."/>
            <person name="Salzberg S.L."/>
            <person name="Schobel S."/>
            <person name="Pertea M."/>
            <person name="Pop M."/>
            <person name="White O."/>
            <person name="Barton G.J."/>
            <person name="Carlow C.K."/>
            <person name="Crawford M.J."/>
            <person name="Daub J."/>
            <person name="Dimmic M.W."/>
            <person name="Estes C.F."/>
            <person name="Foster J.M."/>
            <person name="Ganatra M."/>
            <person name="Gregory W.F."/>
            <person name="Johnson N.M."/>
            <person name="Jin J."/>
            <person name="Komuniecki R."/>
            <person name="Korf I."/>
            <person name="Kumar S."/>
            <person name="Laney S."/>
            <person name="Li B.W."/>
            <person name="Li W."/>
            <person name="Lindblom T.H."/>
            <person name="Lustigman S."/>
            <person name="Ma D."/>
            <person name="Maina C.V."/>
            <person name="Martin D.M."/>
            <person name="McCarter J.P."/>
            <person name="McReynolds L."/>
            <person name="Mitreva M."/>
            <person name="Nutman T.B."/>
            <person name="Parkinson J."/>
            <person name="Peregrin-Alvarez J.M."/>
            <person name="Poole C."/>
            <person name="Ren Q."/>
            <person name="Saunders L."/>
            <person name="Sluder A.E."/>
            <person name="Smith K."/>
            <person name="Stanke M."/>
            <person name="Unnasch T.R."/>
            <person name="Ware J."/>
            <person name="Wei A.D."/>
            <person name="Weil G."/>
            <person name="Williams D.J."/>
            <person name="Zhang Y."/>
            <person name="Williams S.A."/>
            <person name="Fraser-Liggett C."/>
            <person name="Slatko B."/>
            <person name="Blaxter M.L."/>
            <person name="Scott A.L."/>
        </authorList>
    </citation>
    <scope>NUCLEOTIDE SEQUENCE</scope>
    <source>
        <strain evidence="2">FR3</strain>
    </source>
</reference>
<dbReference type="EMBL" id="CAAKNF010000196">
    <property type="protein sequence ID" value="VIO86040.1"/>
    <property type="molecule type" value="Genomic_DNA"/>
</dbReference>
<organism evidence="1">
    <name type="scientific">Brugia malayi</name>
    <name type="common">Filarial nematode worm</name>
    <dbReference type="NCBI Taxonomy" id="6279"/>
    <lineage>
        <taxon>Eukaryota</taxon>
        <taxon>Metazoa</taxon>
        <taxon>Ecdysozoa</taxon>
        <taxon>Nematoda</taxon>
        <taxon>Chromadorea</taxon>
        <taxon>Rhabditida</taxon>
        <taxon>Spirurina</taxon>
        <taxon>Spiruromorpha</taxon>
        <taxon>Filarioidea</taxon>
        <taxon>Onchocercidae</taxon>
        <taxon>Brugia</taxon>
    </lineage>
</organism>
<dbReference type="WBParaSite" id="Bm10120.1">
    <property type="protein sequence ID" value="Bm10120.1"/>
    <property type="gene ID" value="WBGene00230381"/>
</dbReference>
<sequence length="177" mass="20016">MNDDSCDSSFGDDHFNTDKTFERRYTNKKKIKEYLQKWKGYSCMNDVSKLEDLEYDSIVLDYNVQKKNKDATSSKLQKSQLGASGSSYVKRSTYTIPCNYLADKAKPIHRKTKEIKQPVYPKKTVDKKNGSDTSNEVLASNGSGIEKECVHESVVPTSVMVSLCQLCLGEKNETSNK</sequence>
<dbReference type="OrthoDB" id="5835347at2759"/>
<dbReference type="GeneID" id="66057419"/>
<protein>
    <submittedName>
        <fullName evidence="3">Chromo domain-containing protein</fullName>
    </submittedName>
</protein>
<gene>
    <name evidence="1 3" type="primary">Bm10120</name>
    <name evidence="1" type="ORF">BM_BM10120</name>
</gene>
<dbReference type="AlphaFoldDB" id="A0A4E9EQ47"/>
<name>A0A4E9EQ47_BRUMA</name>
<evidence type="ECO:0000313" key="1">
    <source>
        <dbReference type="EMBL" id="VIO86040.1"/>
    </source>
</evidence>
<dbReference type="KEGG" id="bmy:BM_BM10120"/>
<accession>A0A4E9EQ47</accession>
<proteinExistence type="predicted"/>
<accession>A0A5S6P6X4</accession>
<evidence type="ECO:0000313" key="2">
    <source>
        <dbReference type="Proteomes" id="UP000006672"/>
    </source>
</evidence>
<keyword evidence="2" id="KW-1185">Reference proteome</keyword>
<reference evidence="1" key="2">
    <citation type="submission" date="2019-04" db="EMBL/GenBank/DDBJ databases">
        <authorList>
            <person name="Howe K."/>
            <person name="Paulini M."/>
            <person name="Williams G."/>
        </authorList>
    </citation>
    <scope>NUCLEOTIDE SEQUENCE [LARGE SCALE GENOMIC DNA]</scope>
    <source>
        <strain evidence="1">FR3</strain>
    </source>
</reference>
<dbReference type="Proteomes" id="UP000006672">
    <property type="component" value="Unassembled WGS sequence"/>
</dbReference>
<dbReference type="CTD" id="66057419"/>
<evidence type="ECO:0000313" key="3">
    <source>
        <dbReference type="WBParaSite" id="Bm10120.1"/>
    </source>
</evidence>